<keyword evidence="3" id="KW-1185">Reference proteome</keyword>
<protein>
    <recommendedName>
        <fullName evidence="1">DUF7823 domain-containing protein</fullName>
    </recommendedName>
</protein>
<dbReference type="InterPro" id="IPR056725">
    <property type="entry name" value="DUF7823"/>
</dbReference>
<reference evidence="2 3" key="1">
    <citation type="journal article" date="2017" name="Nat. Microbiol.">
        <title>Natural product diversity associated with the nematode symbionts Photorhabdus and Xenorhabdus.</title>
        <authorList>
            <person name="Tobias N.J."/>
            <person name="Wolff H."/>
            <person name="Djahanschiri B."/>
            <person name="Grundmann F."/>
            <person name="Kronenwerth M."/>
            <person name="Shi Y.M."/>
            <person name="Simonyi S."/>
            <person name="Grun P."/>
            <person name="Shapiro-Ilan D."/>
            <person name="Pidot S.J."/>
            <person name="Stinear T.P."/>
            <person name="Ebersberger I."/>
            <person name="Bode H.B."/>
        </authorList>
    </citation>
    <scope>NUCLEOTIDE SEQUENCE [LARGE SCALE GENOMIC DNA]</scope>
    <source>
        <strain evidence="2 3">DSM 17904</strain>
    </source>
</reference>
<dbReference type="Pfam" id="PF25136">
    <property type="entry name" value="DUF7823"/>
    <property type="match status" value="1"/>
</dbReference>
<dbReference type="RefSeq" id="WP_099125640.1">
    <property type="nucleotide sequence ID" value="NZ_CAWNRH010000108.1"/>
</dbReference>
<sequence>MVDNNKSKIDTSETEYKLELDITLDAEKFNFSDPEIELENMHWGYNSESQSNQNRPPFGKLSVIENNTPIDADKIGFFYWSERLFAGLSGGFLLFNAHSYKKQQCFRSMLDLFYDKFLYVTVDGVTYHLGRYSKIIVGISIVHDYNITYDYIAQSIPDAKKLGDVLKATGETKRFCFRWCDN</sequence>
<evidence type="ECO:0000259" key="1">
    <source>
        <dbReference type="Pfam" id="PF25136"/>
    </source>
</evidence>
<organism evidence="2 3">
    <name type="scientific">Xenorhabdus stockiae</name>
    <dbReference type="NCBI Taxonomy" id="351614"/>
    <lineage>
        <taxon>Bacteria</taxon>
        <taxon>Pseudomonadati</taxon>
        <taxon>Pseudomonadota</taxon>
        <taxon>Gammaproteobacteria</taxon>
        <taxon>Enterobacterales</taxon>
        <taxon>Morganellaceae</taxon>
        <taxon>Xenorhabdus</taxon>
    </lineage>
</organism>
<gene>
    <name evidence="2" type="ORF">Xsto_03173</name>
</gene>
<evidence type="ECO:0000313" key="2">
    <source>
        <dbReference type="EMBL" id="PHM64239.1"/>
    </source>
</evidence>
<dbReference type="EMBL" id="NJAJ01000033">
    <property type="protein sequence ID" value="PHM64239.1"/>
    <property type="molecule type" value="Genomic_DNA"/>
</dbReference>
<name>A0A2D0KLC3_9GAMM</name>
<feature type="domain" description="DUF7823" evidence="1">
    <location>
        <begin position="57"/>
        <end position="179"/>
    </location>
</feature>
<accession>A0A2D0KLC3</accession>
<dbReference type="AlphaFoldDB" id="A0A2D0KLC3"/>
<comment type="caution">
    <text evidence="2">The sequence shown here is derived from an EMBL/GenBank/DDBJ whole genome shotgun (WGS) entry which is preliminary data.</text>
</comment>
<evidence type="ECO:0000313" key="3">
    <source>
        <dbReference type="Proteomes" id="UP000222366"/>
    </source>
</evidence>
<dbReference type="Proteomes" id="UP000222366">
    <property type="component" value="Unassembled WGS sequence"/>
</dbReference>
<proteinExistence type="predicted"/>